<protein>
    <submittedName>
        <fullName evidence="2">Uncharacterized protein</fullName>
    </submittedName>
</protein>
<reference evidence="2 3" key="1">
    <citation type="journal article" date="2015" name="Sci. Rep.">
        <title>Genome of the facultative scuticociliatosis pathogen Pseudocohnilembus persalinus provides insight into its virulence through horizontal gene transfer.</title>
        <authorList>
            <person name="Xiong J."/>
            <person name="Wang G."/>
            <person name="Cheng J."/>
            <person name="Tian M."/>
            <person name="Pan X."/>
            <person name="Warren A."/>
            <person name="Jiang C."/>
            <person name="Yuan D."/>
            <person name="Miao W."/>
        </authorList>
    </citation>
    <scope>NUCLEOTIDE SEQUENCE [LARGE SCALE GENOMIC DNA]</scope>
    <source>
        <strain evidence="2">36N120E</strain>
    </source>
</reference>
<proteinExistence type="predicted"/>
<feature type="compositionally biased region" description="Basic and acidic residues" evidence="1">
    <location>
        <begin position="38"/>
        <end position="59"/>
    </location>
</feature>
<name>A0A0V0QCT7_PSEPJ</name>
<feature type="compositionally biased region" description="Basic and acidic residues" evidence="1">
    <location>
        <begin position="267"/>
        <end position="283"/>
    </location>
</feature>
<feature type="region of interest" description="Disordered" evidence="1">
    <location>
        <begin position="202"/>
        <end position="224"/>
    </location>
</feature>
<keyword evidence="3" id="KW-1185">Reference proteome</keyword>
<evidence type="ECO:0000256" key="1">
    <source>
        <dbReference type="SAM" id="MobiDB-lite"/>
    </source>
</evidence>
<accession>A0A0V0QCT7</accession>
<comment type="caution">
    <text evidence="2">The sequence shown here is derived from an EMBL/GenBank/DDBJ whole genome shotgun (WGS) entry which is preliminary data.</text>
</comment>
<gene>
    <name evidence="2" type="ORF">PPERSA_12627</name>
</gene>
<sequence>MPDTYDSIINDIQIPVQNNSEYKNNNNTQYNLNQRTQISDKQDNKRDQQERQAIQEKQKTVKNHNSNQYVFKFSPPRNQENKKQNLQYQYNDYPASQDASFVGKLKSNNQLDNSYFSQNSYKKTELETQVLSQPTSHKKPNYEFTKEQDKHYSPRLQHQNNMTQNQNKFQNQINYKQIQDQDLNYVRLNLNQKVQNKIFDKQQNNSNGLQSQKSLNSNPSQLQKLQQNNFSEEQINNLALNIFKTAVQELEKVNIKNYQQVQKKQNKKIENNGNDEKYSQKDYENEQKYDIIQQKPENNNSQIIEQPYKNQTQQKRLSIDRQASFNQFLEQDIHQTNQEKNLKNQSYENYKKL</sequence>
<feature type="compositionally biased region" description="Basic and acidic residues" evidence="1">
    <location>
        <begin position="140"/>
        <end position="150"/>
    </location>
</feature>
<evidence type="ECO:0000313" key="3">
    <source>
        <dbReference type="Proteomes" id="UP000054937"/>
    </source>
</evidence>
<feature type="compositionally biased region" description="Polar residues" evidence="1">
    <location>
        <begin position="126"/>
        <end position="135"/>
    </location>
</feature>
<organism evidence="2 3">
    <name type="scientific">Pseudocohnilembus persalinus</name>
    <name type="common">Ciliate</name>
    <dbReference type="NCBI Taxonomy" id="266149"/>
    <lineage>
        <taxon>Eukaryota</taxon>
        <taxon>Sar</taxon>
        <taxon>Alveolata</taxon>
        <taxon>Ciliophora</taxon>
        <taxon>Intramacronucleata</taxon>
        <taxon>Oligohymenophorea</taxon>
        <taxon>Scuticociliatia</taxon>
        <taxon>Philasterida</taxon>
        <taxon>Pseudocohnilembidae</taxon>
        <taxon>Pseudocohnilembus</taxon>
    </lineage>
</organism>
<evidence type="ECO:0000313" key="2">
    <source>
        <dbReference type="EMBL" id="KRW99951.1"/>
    </source>
</evidence>
<dbReference type="EMBL" id="LDAU01000202">
    <property type="protein sequence ID" value="KRW99951.1"/>
    <property type="molecule type" value="Genomic_DNA"/>
</dbReference>
<dbReference type="AlphaFoldDB" id="A0A0V0QCT7"/>
<feature type="region of interest" description="Disordered" evidence="1">
    <location>
        <begin position="34"/>
        <end position="80"/>
    </location>
</feature>
<feature type="region of interest" description="Disordered" evidence="1">
    <location>
        <begin position="126"/>
        <end position="150"/>
    </location>
</feature>
<dbReference type="InParanoid" id="A0A0V0QCT7"/>
<feature type="region of interest" description="Disordered" evidence="1">
    <location>
        <begin position="263"/>
        <end position="283"/>
    </location>
</feature>
<dbReference type="Proteomes" id="UP000054937">
    <property type="component" value="Unassembled WGS sequence"/>
</dbReference>